<name>A0A3D8Q3N7_9HELO</name>
<dbReference type="EMBL" id="PDLN01000026">
    <property type="protein sequence ID" value="RDW56491.1"/>
    <property type="molecule type" value="Genomic_DNA"/>
</dbReference>
<accession>A0A3D8Q3N7</accession>
<evidence type="ECO:0000313" key="1">
    <source>
        <dbReference type="EMBL" id="RDW56491.1"/>
    </source>
</evidence>
<evidence type="ECO:0000313" key="2">
    <source>
        <dbReference type="Proteomes" id="UP000256328"/>
    </source>
</evidence>
<dbReference type="AlphaFoldDB" id="A0A3D8Q3N7"/>
<comment type="caution">
    <text evidence="1">The sequence shown here is derived from an EMBL/GenBank/DDBJ whole genome shotgun (WGS) entry which is preliminary data.</text>
</comment>
<keyword evidence="2" id="KW-1185">Reference proteome</keyword>
<protein>
    <submittedName>
        <fullName evidence="1">Uncharacterized protein</fullName>
    </submittedName>
</protein>
<proteinExistence type="predicted"/>
<dbReference type="Proteomes" id="UP000256328">
    <property type="component" value="Unassembled WGS sequence"/>
</dbReference>
<gene>
    <name evidence="1" type="ORF">BP5796_13132</name>
</gene>
<sequence length="127" mass="13759">MRRPGIARDPRAQIQQRGDFHKGTGAMLAWPKLALVVDEAEISHAGPHRGRGVQRFFDQGVFVVGGWSSVWDGDVNDRGLGEEGLAPWDALEGLDWIGDMLAVGRKRLRYGGLSCGGNGCNSRESDG</sequence>
<reference evidence="1 2" key="1">
    <citation type="journal article" date="2018" name="IMA Fungus">
        <title>IMA Genome-F 9: Draft genome sequence of Annulohypoxylon stygium, Aspergillus mulundensis, Berkeleyomyces basicola (syn. Thielaviopsis basicola), Ceratocystis smalleyi, two Cercospora beticola strains, Coleophoma cylindrospora, Fusarium fracticaudum, Phialophora cf. hyalina, and Morchella septimelata.</title>
        <authorList>
            <person name="Wingfield B.D."/>
            <person name="Bills G.F."/>
            <person name="Dong Y."/>
            <person name="Huang W."/>
            <person name="Nel W.J."/>
            <person name="Swalarsk-Parry B.S."/>
            <person name="Vaghefi N."/>
            <person name="Wilken P.M."/>
            <person name="An Z."/>
            <person name="de Beer Z.W."/>
            <person name="De Vos L."/>
            <person name="Chen L."/>
            <person name="Duong T.A."/>
            <person name="Gao Y."/>
            <person name="Hammerbacher A."/>
            <person name="Kikkert J.R."/>
            <person name="Li Y."/>
            <person name="Li H."/>
            <person name="Li K."/>
            <person name="Li Q."/>
            <person name="Liu X."/>
            <person name="Ma X."/>
            <person name="Naidoo K."/>
            <person name="Pethybridge S.J."/>
            <person name="Sun J."/>
            <person name="Steenkamp E.T."/>
            <person name="van der Nest M.A."/>
            <person name="van Wyk S."/>
            <person name="Wingfield M.J."/>
            <person name="Xiong C."/>
            <person name="Yue Q."/>
            <person name="Zhang X."/>
        </authorList>
    </citation>
    <scope>NUCLEOTIDE SEQUENCE [LARGE SCALE GENOMIC DNA]</scope>
    <source>
        <strain evidence="1 2">BP5796</strain>
    </source>
</reference>
<organism evidence="1 2">
    <name type="scientific">Coleophoma crateriformis</name>
    <dbReference type="NCBI Taxonomy" id="565419"/>
    <lineage>
        <taxon>Eukaryota</taxon>
        <taxon>Fungi</taxon>
        <taxon>Dikarya</taxon>
        <taxon>Ascomycota</taxon>
        <taxon>Pezizomycotina</taxon>
        <taxon>Leotiomycetes</taxon>
        <taxon>Helotiales</taxon>
        <taxon>Dermateaceae</taxon>
        <taxon>Coleophoma</taxon>
    </lineage>
</organism>